<dbReference type="AlphaFoldDB" id="A0A5B9GA07"/>
<dbReference type="PANTHER" id="PTHR21137">
    <property type="entry name" value="ODORANT RECEPTOR"/>
    <property type="match status" value="1"/>
</dbReference>
<dbReference type="GO" id="GO:0007165">
    <property type="term" value="P:signal transduction"/>
    <property type="evidence" value="ECO:0007669"/>
    <property type="project" value="UniProtKB-KW"/>
</dbReference>
<name>A0A5B9GA07_9NEOP</name>
<evidence type="ECO:0000256" key="8">
    <source>
        <dbReference type="ARBA" id="ARBA00023224"/>
    </source>
</evidence>
<feature type="transmembrane region" description="Helical" evidence="9">
    <location>
        <begin position="63"/>
        <end position="84"/>
    </location>
</feature>
<evidence type="ECO:0000313" key="11">
    <source>
        <dbReference type="EMBL" id="QEE82743.1"/>
    </source>
</evidence>
<keyword evidence="3 9" id="KW-0812">Transmembrane</keyword>
<organism evidence="11">
    <name type="scientific">Conogethes pinicolalis</name>
    <dbReference type="NCBI Taxonomy" id="1178461"/>
    <lineage>
        <taxon>Eukaryota</taxon>
        <taxon>Metazoa</taxon>
        <taxon>Ecdysozoa</taxon>
        <taxon>Arthropoda</taxon>
        <taxon>Hexapoda</taxon>
        <taxon>Insecta</taxon>
        <taxon>Pterygota</taxon>
        <taxon>Neoptera</taxon>
        <taxon>Endopterygota</taxon>
        <taxon>Lepidoptera</taxon>
        <taxon>Glossata</taxon>
        <taxon>Ditrysia</taxon>
        <taxon>Pyraloidea</taxon>
        <taxon>Crambidae</taxon>
        <taxon>Spilomelinae</taxon>
        <taxon>Conogethes</taxon>
    </lineage>
</organism>
<feature type="transmembrane region" description="Helical" evidence="9">
    <location>
        <begin position="96"/>
        <end position="118"/>
    </location>
</feature>
<dbReference type="EMBL" id="MK458384">
    <property type="protein sequence ID" value="QEE82743.1"/>
    <property type="molecule type" value="mRNA"/>
</dbReference>
<feature type="coiled-coil region" evidence="10">
    <location>
        <begin position="116"/>
        <end position="150"/>
    </location>
</feature>
<keyword evidence="10" id="KW-0175">Coiled coil</keyword>
<keyword evidence="2 9" id="KW-0716">Sensory transduction</keyword>
<keyword evidence="5 9" id="KW-1133">Transmembrane helix</keyword>
<keyword evidence="6 9" id="KW-0472">Membrane</keyword>
<evidence type="ECO:0000256" key="9">
    <source>
        <dbReference type="RuleBase" id="RU351113"/>
    </source>
</evidence>
<evidence type="ECO:0000256" key="2">
    <source>
        <dbReference type="ARBA" id="ARBA00022606"/>
    </source>
</evidence>
<evidence type="ECO:0000256" key="6">
    <source>
        <dbReference type="ARBA" id="ARBA00023136"/>
    </source>
</evidence>
<protein>
    <recommendedName>
        <fullName evidence="9">Odorant receptor</fullName>
    </recommendedName>
</protein>
<proteinExistence type="evidence at transcript level"/>
<dbReference type="Pfam" id="PF02949">
    <property type="entry name" value="7tm_6"/>
    <property type="match status" value="1"/>
</dbReference>
<dbReference type="PANTHER" id="PTHR21137:SF44">
    <property type="entry name" value="ODORANT RECEPTOR 13A-RELATED"/>
    <property type="match status" value="1"/>
</dbReference>
<evidence type="ECO:0000256" key="3">
    <source>
        <dbReference type="ARBA" id="ARBA00022692"/>
    </source>
</evidence>
<evidence type="ECO:0000256" key="5">
    <source>
        <dbReference type="ARBA" id="ARBA00022989"/>
    </source>
</evidence>
<feature type="transmembrane region" description="Helical" evidence="9">
    <location>
        <begin position="216"/>
        <end position="238"/>
    </location>
</feature>
<sequence length="434" mass="49925">MSEHTEKPDGSSCDLNQNLDSVDAKEAIQKEILFDQSLQKIKFAFRLTGLNIQNEKKTMKQNCVFLFNFLWLNTDIIGALFWVIDGMLSGKNFTELTYVAPCLTLSILGDVKAIYLVLNESNVQTLIAKLRKLEQKANEFENVEQEKLTEPDIRLFNVVIKVLNVLNCLMIVVFDLSPLIIIAVKYFTTGELELMLPFLDVYPFDSFDLRYWPFAYIHQIWSECIVLLDICATDYLFFTCCTHIRIQFRLLQHQYQEIIEPVSVSAVGTIDRSRARTKFKDLAIWHQEIINSASMLEGVYAKSTLFNFMTSSLVICLTGFNVTTIDDKAFVITFIIFLLMSMLQIFFLCYFGDILMSSSMEVTNSVYNSRWYLSDVGMGRNVLLVQTRAQKPCKVTAADFADVKARRLLRAFMRILSTAWSYFALLQTVYSSRS</sequence>
<gene>
    <name evidence="11" type="primary">OR25</name>
</gene>
<dbReference type="GO" id="GO:0005549">
    <property type="term" value="F:odorant binding"/>
    <property type="evidence" value="ECO:0007669"/>
    <property type="project" value="InterPro"/>
</dbReference>
<evidence type="ECO:0000256" key="10">
    <source>
        <dbReference type="SAM" id="Coils"/>
    </source>
</evidence>
<dbReference type="GO" id="GO:0005886">
    <property type="term" value="C:plasma membrane"/>
    <property type="evidence" value="ECO:0007669"/>
    <property type="project" value="UniProtKB-SubCell"/>
</dbReference>
<comment type="similarity">
    <text evidence="9">Belongs to the insect chemoreceptor superfamily. Heteromeric odorant receptor channel (TC 1.A.69) family.</text>
</comment>
<keyword evidence="8 9" id="KW-0807">Transducer</keyword>
<dbReference type="InterPro" id="IPR004117">
    <property type="entry name" value="7tm6_olfct_rcpt"/>
</dbReference>
<keyword evidence="4 9" id="KW-0552">Olfaction</keyword>
<evidence type="ECO:0000256" key="1">
    <source>
        <dbReference type="ARBA" id="ARBA00004141"/>
    </source>
</evidence>
<reference evidence="11" key="1">
    <citation type="submission" date="2019-01" db="EMBL/GenBank/DDBJ databases">
        <title>Antennal transcriptome and differential expression of olfactory genes in the Conogethes pinicolalis (Lepidoptera: Crambidae).</title>
        <authorList>
            <person name="Jing D."/>
            <person name="Zhang T."/>
            <person name="Wang Z."/>
            <person name="He K."/>
            <person name="Bai S."/>
        </authorList>
    </citation>
    <scope>NUCLEOTIDE SEQUENCE</scope>
</reference>
<evidence type="ECO:0000256" key="7">
    <source>
        <dbReference type="ARBA" id="ARBA00023170"/>
    </source>
</evidence>
<feature type="transmembrane region" description="Helical" evidence="9">
    <location>
        <begin position="305"/>
        <end position="323"/>
    </location>
</feature>
<accession>A0A5B9GA07</accession>
<dbReference type="GO" id="GO:0004984">
    <property type="term" value="F:olfactory receptor activity"/>
    <property type="evidence" value="ECO:0007669"/>
    <property type="project" value="InterPro"/>
</dbReference>
<keyword evidence="7 9" id="KW-0675">Receptor</keyword>
<comment type="subcellular location">
    <subcellularLocation>
        <location evidence="9">Cell membrane</location>
        <topology evidence="9">Multi-pass membrane protein</topology>
    </subcellularLocation>
    <subcellularLocation>
        <location evidence="1">Membrane</location>
        <topology evidence="1">Multi-pass membrane protein</topology>
    </subcellularLocation>
</comment>
<evidence type="ECO:0000256" key="4">
    <source>
        <dbReference type="ARBA" id="ARBA00022725"/>
    </source>
</evidence>
<feature type="transmembrane region" description="Helical" evidence="9">
    <location>
        <begin position="329"/>
        <end position="351"/>
    </location>
</feature>
<feature type="transmembrane region" description="Helical" evidence="9">
    <location>
        <begin position="162"/>
        <end position="187"/>
    </location>
</feature>
<feature type="transmembrane region" description="Helical" evidence="9">
    <location>
        <begin position="411"/>
        <end position="430"/>
    </location>
</feature>